<evidence type="ECO:0000313" key="2">
    <source>
        <dbReference type="EMBL" id="CAA9530302.1"/>
    </source>
</evidence>
<feature type="compositionally biased region" description="Gly residues" evidence="1">
    <location>
        <begin position="65"/>
        <end position="74"/>
    </location>
</feature>
<proteinExistence type="predicted"/>
<feature type="compositionally biased region" description="Basic residues" evidence="1">
    <location>
        <begin position="147"/>
        <end position="156"/>
    </location>
</feature>
<protein>
    <submittedName>
        <fullName evidence="2">3-oxoacyl-[acyl-carrier protein] reductase</fullName>
        <ecNumber evidence="2">1.1.1.100</ecNumber>
    </submittedName>
</protein>
<keyword evidence="2" id="KW-0560">Oxidoreductase</keyword>
<dbReference type="EMBL" id="CADCWE010000050">
    <property type="protein sequence ID" value="CAA9530302.1"/>
    <property type="molecule type" value="Genomic_DNA"/>
</dbReference>
<dbReference type="GO" id="GO:0004316">
    <property type="term" value="F:3-oxoacyl-[acyl-carrier-protein] reductase (NADPH) activity"/>
    <property type="evidence" value="ECO:0007669"/>
    <property type="project" value="UniProtKB-EC"/>
</dbReference>
<feature type="compositionally biased region" description="Basic and acidic residues" evidence="1">
    <location>
        <begin position="127"/>
        <end position="140"/>
    </location>
</feature>
<dbReference type="AlphaFoldDB" id="A0A6J4TRB8"/>
<accession>A0A6J4TRB8</accession>
<name>A0A6J4TRB8_9BACT</name>
<sequence>GAPRNARDRDRVGQRDRAGDRRGVGAGGRRRGGDLPDRPGGGRGDGAAGRGSGAAGSRRGSGRWDAGGGGGAVRGGRRRVRRGRYLGQQRRARRRRVDPRNRLRGLGAGDPDQPSRSVPLRPAGGAADDRPGDGGADRQHLLGPRGSLHRRLRRLLRLQGGTAQPHPNPCVGARGTRDHGQRDRARHDPDPAQPARPRRSRLPGRGRSTDSAQTRRSSRRYRPHGGLSVLGGGELLHRQHVFRGRGMDADVAAGL</sequence>
<dbReference type="EC" id="1.1.1.100" evidence="2"/>
<reference evidence="2" key="1">
    <citation type="submission" date="2020-02" db="EMBL/GenBank/DDBJ databases">
        <authorList>
            <person name="Meier V. D."/>
        </authorList>
    </citation>
    <scope>NUCLEOTIDE SEQUENCE</scope>
    <source>
        <strain evidence="2">AVDCRST_MAG73</strain>
    </source>
</reference>
<evidence type="ECO:0000256" key="1">
    <source>
        <dbReference type="SAM" id="MobiDB-lite"/>
    </source>
</evidence>
<feature type="compositionally biased region" description="Basic and acidic residues" evidence="1">
    <location>
        <begin position="175"/>
        <end position="190"/>
    </location>
</feature>
<gene>
    <name evidence="2" type="ORF">AVDCRST_MAG73-885</name>
</gene>
<feature type="non-terminal residue" evidence="2">
    <location>
        <position position="255"/>
    </location>
</feature>
<feature type="compositionally biased region" description="Gly residues" evidence="1">
    <location>
        <begin position="39"/>
        <end position="54"/>
    </location>
</feature>
<organism evidence="2">
    <name type="scientific">uncultured Thermomicrobiales bacterium</name>
    <dbReference type="NCBI Taxonomy" id="1645740"/>
    <lineage>
        <taxon>Bacteria</taxon>
        <taxon>Pseudomonadati</taxon>
        <taxon>Thermomicrobiota</taxon>
        <taxon>Thermomicrobia</taxon>
        <taxon>Thermomicrobiales</taxon>
        <taxon>environmental samples</taxon>
    </lineage>
</organism>
<feature type="compositionally biased region" description="Basic residues" evidence="1">
    <location>
        <begin position="75"/>
        <end position="97"/>
    </location>
</feature>
<feature type="region of interest" description="Disordered" evidence="1">
    <location>
        <begin position="1"/>
        <end position="231"/>
    </location>
</feature>
<feature type="compositionally biased region" description="Basic and acidic residues" evidence="1">
    <location>
        <begin position="1"/>
        <end position="23"/>
    </location>
</feature>
<feature type="non-terminal residue" evidence="2">
    <location>
        <position position="1"/>
    </location>
</feature>